<proteinExistence type="predicted"/>
<gene>
    <name evidence="1" type="ORF">C2G38_2137941</name>
</gene>
<accession>A0A397VYY9</accession>
<evidence type="ECO:0000313" key="1">
    <source>
        <dbReference type="EMBL" id="RIB27168.1"/>
    </source>
</evidence>
<sequence length="220" mass="25242">MPGYTFVTEKEYNERLNTLLVRDERNSCIIQNEQNSIIRLEEAVFQPVDLDAFHKCVLVGGYIEDGVGKEDEISMTSKLFVYTRGSVQYQKPCGWKRFALKVSGKYDNGNNRWLGTDANAWPVSYHGTNKNNSKSIAEEGFLLSKGKRFAYGHGIYSISVAKLYASQFTFEGNNFLVVLQNRVNFKDLQKIPKYTTKIGEYWISKKDEDVRPYGICIKKI</sequence>
<dbReference type="PANTHER" id="PTHR36649">
    <property type="entry name" value="UBIQUITIN-LIKE DOMAIN-CONTAINING PROTEIN"/>
    <property type="match status" value="1"/>
</dbReference>
<organism evidence="1 2">
    <name type="scientific">Gigaspora rosea</name>
    <dbReference type="NCBI Taxonomy" id="44941"/>
    <lineage>
        <taxon>Eukaryota</taxon>
        <taxon>Fungi</taxon>
        <taxon>Fungi incertae sedis</taxon>
        <taxon>Mucoromycota</taxon>
        <taxon>Glomeromycotina</taxon>
        <taxon>Glomeromycetes</taxon>
        <taxon>Diversisporales</taxon>
        <taxon>Gigasporaceae</taxon>
        <taxon>Gigaspora</taxon>
    </lineage>
</organism>
<name>A0A397VYY9_9GLOM</name>
<evidence type="ECO:0000313" key="2">
    <source>
        <dbReference type="Proteomes" id="UP000266673"/>
    </source>
</evidence>
<dbReference type="Proteomes" id="UP000266673">
    <property type="component" value="Unassembled WGS sequence"/>
</dbReference>
<protein>
    <recommendedName>
        <fullName evidence="3">PARP catalytic domain-containing protein</fullName>
    </recommendedName>
</protein>
<dbReference type="OrthoDB" id="428577at2759"/>
<evidence type="ECO:0008006" key="3">
    <source>
        <dbReference type="Google" id="ProtNLM"/>
    </source>
</evidence>
<dbReference type="STRING" id="44941.A0A397VYY9"/>
<comment type="caution">
    <text evidence="1">The sequence shown here is derived from an EMBL/GenBank/DDBJ whole genome shotgun (WGS) entry which is preliminary data.</text>
</comment>
<dbReference type="EMBL" id="QKWP01000108">
    <property type="protein sequence ID" value="RIB27168.1"/>
    <property type="molecule type" value="Genomic_DNA"/>
</dbReference>
<reference evidence="1 2" key="1">
    <citation type="submission" date="2018-06" db="EMBL/GenBank/DDBJ databases">
        <title>Comparative genomics reveals the genomic features of Rhizophagus irregularis, R. cerebriforme, R. diaphanum and Gigaspora rosea, and their symbiotic lifestyle signature.</title>
        <authorList>
            <person name="Morin E."/>
            <person name="San Clemente H."/>
            <person name="Chen E.C.H."/>
            <person name="De La Providencia I."/>
            <person name="Hainaut M."/>
            <person name="Kuo A."/>
            <person name="Kohler A."/>
            <person name="Murat C."/>
            <person name="Tang N."/>
            <person name="Roy S."/>
            <person name="Loubradou J."/>
            <person name="Henrissat B."/>
            <person name="Grigoriev I.V."/>
            <person name="Corradi N."/>
            <person name="Roux C."/>
            <person name="Martin F.M."/>
        </authorList>
    </citation>
    <scope>NUCLEOTIDE SEQUENCE [LARGE SCALE GENOMIC DNA]</scope>
    <source>
        <strain evidence="1 2">DAOM 194757</strain>
    </source>
</reference>
<dbReference type="AlphaFoldDB" id="A0A397VYY9"/>
<keyword evidence="2" id="KW-1185">Reference proteome</keyword>
<dbReference type="SUPFAM" id="SSF56399">
    <property type="entry name" value="ADP-ribosylation"/>
    <property type="match status" value="1"/>
</dbReference>
<dbReference type="Gene3D" id="3.90.228.10">
    <property type="match status" value="1"/>
</dbReference>
<dbReference type="PANTHER" id="PTHR36649:SF28">
    <property type="entry name" value="UBIQUITIN-LIKE DOMAIN-CONTAINING PROTEIN"/>
    <property type="match status" value="1"/>
</dbReference>